<name>A0A7D5ZE39_9NEIS</name>
<sequence length="1159" mass="130747">MNVVVFKHSGNLGDVIYALPSIKKFCELNNVVAGLLLVVDAPMWLPDHLTHPSGNVMITDEGAKLLKPLLLAQEYIKNVTFHKYNSDAPHLFDVDLDRFRVIDKLNLAMGSIARYYQPILGFAPDLEFPWLSVEPKVHSDIVVARSSRYRNPNINYKFLSGKSVAFLGVPDEFDDFIKSVPDAKYMRFDDFYELACYVAGASLFIGNQTFIYSIAEALKINRILEPCLYAGNVIPSGGNNFEAFTQGSFEEAVESNFGVRVNAVSNIKIRDSIAAYQEWLAGFKVYKSHGRLIDQFLSSQKPFKSFVVFVFEYGRGRAAVEATIYSLKSQLLEPDDIYVFSEEYIGLPGVKEVNSQSIIAGISSAVRSLSDACWIYFASAGDTFESYALLQFKIKQFENKGAALIYSDEDVQLSTGSFYPALFPEFNIDWMRSRPYLVESFAIKKEVLVACFPDELFGCFFSLDLIFRVFEVYGSANIHRIPLVLRHALDPFRVKINVESNNREVLAAIIERHLSRSGIRAKLVRQQSSYRLLYDRDFSPIVSIIIPTKDQLEYLSRCVDSLISLTNYKRYEIIIVDNGSVTVECKKYLSGLCSLGVGFIKVINHPGEFNFSKMNNLAATQASGDYLLLLNNDTEIIDPDWLDAMLNHACRNEVGIVGAKLLFPDGTLQHAGVFLGLRGVADHPYIGMQPASSLMERDCIDQVLSAVTAACMMIRKEIYLEVGGFDEESLKVSFNDVDLCLKIKKLGYLIVWTPFAQLIHVGSVSQNSIESEKSAEKLIRYRSEQSVMYSRWLPLLADDPAFNPGLSRDGNGVELEDNKLLHWRPVGNRKRPFVLAHPSDFFGCGNYRVIKPLEAMESSLMVEAAISSEFFNPIDLQRVCPDIIVMQRRTDSNDIQRVLEYKKYSRSFKVLDLDDYVINLPLKSHHREVMPKDVLKSVRTILSNVDRFIVSTEELANFCSNWHNDIRIVRNLLPVTWWATLDSSINENKKIRIGWAGGVGHTGDLELIKDVIKHYSQKVEWVFLGFCPASLAPFVSEYHPGVSIETYPAKLASLRLDIAIAPLEENAFNSCKSNLKLLEYGACGFAVVCSDFGPYKDKNFPVLRVKNKYKDWCDALNTLIEDADARRKLGGALKAYVADHYMLGGDELRRWVSAWTEGA</sequence>
<evidence type="ECO:0000313" key="2">
    <source>
        <dbReference type="EMBL" id="QLI80129.1"/>
    </source>
</evidence>
<dbReference type="CDD" id="cd04186">
    <property type="entry name" value="GT_2_like_c"/>
    <property type="match status" value="1"/>
</dbReference>
<dbReference type="PANTHER" id="PTHR43179:SF7">
    <property type="entry name" value="RHAMNOSYLTRANSFERASE WBBL"/>
    <property type="match status" value="1"/>
</dbReference>
<keyword evidence="2" id="KW-0808">Transferase</keyword>
<dbReference type="EMBL" id="CP058952">
    <property type="protein sequence ID" value="QLI80129.1"/>
    <property type="molecule type" value="Genomic_DNA"/>
</dbReference>
<dbReference type="InterPro" id="IPR029044">
    <property type="entry name" value="Nucleotide-diphossugar_trans"/>
</dbReference>
<dbReference type="SUPFAM" id="SSF53756">
    <property type="entry name" value="UDP-Glycosyltransferase/glycogen phosphorylase"/>
    <property type="match status" value="1"/>
</dbReference>
<dbReference type="Proteomes" id="UP000510822">
    <property type="component" value="Chromosome"/>
</dbReference>
<feature type="domain" description="Glycosyltransferase 2-like" evidence="1">
    <location>
        <begin position="543"/>
        <end position="718"/>
    </location>
</feature>
<protein>
    <submittedName>
        <fullName evidence="2">Glycosyltransferase</fullName>
    </submittedName>
</protein>
<dbReference type="InterPro" id="IPR001173">
    <property type="entry name" value="Glyco_trans_2-like"/>
</dbReference>
<dbReference type="GO" id="GO:0016740">
    <property type="term" value="F:transferase activity"/>
    <property type="evidence" value="ECO:0007669"/>
    <property type="project" value="UniProtKB-KW"/>
</dbReference>
<dbReference type="PANTHER" id="PTHR43179">
    <property type="entry name" value="RHAMNOSYLTRANSFERASE WBBL"/>
    <property type="match status" value="1"/>
</dbReference>
<dbReference type="Gene3D" id="3.40.50.2000">
    <property type="entry name" value="Glycogen Phosphorylase B"/>
    <property type="match status" value="1"/>
</dbReference>
<dbReference type="KEGG" id="cfon:HZU75_00455"/>
<gene>
    <name evidence="2" type="ORF">HZU75_00455</name>
</gene>
<dbReference type="Gene3D" id="3.90.550.10">
    <property type="entry name" value="Spore Coat Polysaccharide Biosynthesis Protein SpsA, Chain A"/>
    <property type="match status" value="1"/>
</dbReference>
<dbReference type="Pfam" id="PF00535">
    <property type="entry name" value="Glycos_transf_2"/>
    <property type="match status" value="1"/>
</dbReference>
<organism evidence="2 3">
    <name type="scientific">Chitinibacter fontanus</name>
    <dbReference type="NCBI Taxonomy" id="1737446"/>
    <lineage>
        <taxon>Bacteria</taxon>
        <taxon>Pseudomonadati</taxon>
        <taxon>Pseudomonadota</taxon>
        <taxon>Betaproteobacteria</taxon>
        <taxon>Neisseriales</taxon>
        <taxon>Chitinibacteraceae</taxon>
        <taxon>Chitinibacter</taxon>
    </lineage>
</organism>
<reference evidence="2 3" key="1">
    <citation type="journal article" date="2016" name="Int. J. Syst. Evol. Microbiol.">
        <title>Chitinibacter fontanus sp. nov., isolated from a spring.</title>
        <authorList>
            <person name="Sheu S.Y."/>
            <person name="Li Y.S."/>
            <person name="Young C.C."/>
            <person name="Chen W.M."/>
        </authorList>
    </citation>
    <scope>NUCLEOTIDE SEQUENCE [LARGE SCALE GENOMIC DNA]</scope>
    <source>
        <strain evidence="2 3">STM-7</strain>
    </source>
</reference>
<keyword evidence="3" id="KW-1185">Reference proteome</keyword>
<evidence type="ECO:0000313" key="3">
    <source>
        <dbReference type="Proteomes" id="UP000510822"/>
    </source>
</evidence>
<dbReference type="RefSeq" id="WP_180307274.1">
    <property type="nucleotide sequence ID" value="NZ_CP058952.1"/>
</dbReference>
<dbReference type="SUPFAM" id="SSF53448">
    <property type="entry name" value="Nucleotide-diphospho-sugar transferases"/>
    <property type="match status" value="1"/>
</dbReference>
<proteinExistence type="predicted"/>
<evidence type="ECO:0000259" key="1">
    <source>
        <dbReference type="Pfam" id="PF00535"/>
    </source>
</evidence>
<accession>A0A7D5ZE39</accession>
<dbReference type="AlphaFoldDB" id="A0A7D5ZE39"/>